<dbReference type="AlphaFoldDB" id="A0A8X7STM5"/>
<name>A0A8X7STM5_9BASI</name>
<comment type="caution">
    <text evidence="1">The sequence shown here is derived from an EMBL/GenBank/DDBJ whole genome shotgun (WGS) entry which is preliminary data.</text>
</comment>
<protein>
    <submittedName>
        <fullName evidence="1">Uncharacterized protein</fullName>
    </submittedName>
</protein>
<organism evidence="1 2">
    <name type="scientific">Tilletia controversa</name>
    <name type="common">dwarf bunt fungus</name>
    <dbReference type="NCBI Taxonomy" id="13291"/>
    <lineage>
        <taxon>Eukaryota</taxon>
        <taxon>Fungi</taxon>
        <taxon>Dikarya</taxon>
        <taxon>Basidiomycota</taxon>
        <taxon>Ustilaginomycotina</taxon>
        <taxon>Exobasidiomycetes</taxon>
        <taxon>Tilletiales</taxon>
        <taxon>Tilletiaceae</taxon>
        <taxon>Tilletia</taxon>
    </lineage>
</organism>
<proteinExistence type="predicted"/>
<dbReference type="EMBL" id="LWDE02001558">
    <property type="protein sequence ID" value="KAE8239942.1"/>
    <property type="molecule type" value="Genomic_DNA"/>
</dbReference>
<reference evidence="1" key="2">
    <citation type="journal article" date="2019" name="IMA Fungus">
        <title>Genome sequencing and comparison of five Tilletia species to identify candidate genes for the detection of regulated species infecting wheat.</title>
        <authorList>
            <person name="Nguyen H.D.T."/>
            <person name="Sultana T."/>
            <person name="Kesanakurti P."/>
            <person name="Hambleton S."/>
        </authorList>
    </citation>
    <scope>NUCLEOTIDE SEQUENCE</scope>
    <source>
        <strain evidence="1">DAOMC 236426</strain>
    </source>
</reference>
<keyword evidence="2" id="KW-1185">Reference proteome</keyword>
<evidence type="ECO:0000313" key="2">
    <source>
        <dbReference type="Proteomes" id="UP000077684"/>
    </source>
</evidence>
<dbReference type="Proteomes" id="UP000077684">
    <property type="component" value="Unassembled WGS sequence"/>
</dbReference>
<reference evidence="1" key="1">
    <citation type="submission" date="2016-04" db="EMBL/GenBank/DDBJ databases">
        <authorList>
            <person name="Nguyen H.D."/>
            <person name="Samba Siva P."/>
            <person name="Cullis J."/>
            <person name="Levesque C.A."/>
            <person name="Hambleton S."/>
        </authorList>
    </citation>
    <scope>NUCLEOTIDE SEQUENCE</scope>
    <source>
        <strain evidence="1">DAOMC 236426</strain>
    </source>
</reference>
<evidence type="ECO:0000313" key="1">
    <source>
        <dbReference type="EMBL" id="KAE8239942.1"/>
    </source>
</evidence>
<sequence length="296" mass="32988">MLLCSTASQLSFVLAHLRVLKPSEFHARVAATDDYVGSTTALGRMDQYTVDARGRFVRTDENGEVEEMRFSYAAKGRSAFAFVNGKTGNAFPVQWASEATRPTTIVIETTANDPSMRRKRATEEGREYTCNVFTNAQQPRTWTIGCCLPPLNATAHQHLLDAVSRVGNRLKSTLLTPHEGNTKRHVWAQPSLGGGSYFPRVERALTVKGGDEREPGRMSDRDGDHDLLRTIGEQAALKYNTVPDVALLDTEEQAYWKIDWHLVHELPASTLWEVGFFFLHYFAGAADKPNKRGAAM</sequence>
<gene>
    <name evidence="1" type="ORF">A4X06_0g7969</name>
</gene>
<accession>A0A8X7STM5</accession>